<evidence type="ECO:0000259" key="8">
    <source>
        <dbReference type="Pfam" id="PF17827"/>
    </source>
</evidence>
<evidence type="ECO:0000256" key="2">
    <source>
        <dbReference type="ARBA" id="ARBA00022679"/>
    </source>
</evidence>
<dbReference type="PANTHER" id="PTHR18895">
    <property type="entry name" value="HEMK METHYLTRANSFERASE"/>
    <property type="match status" value="1"/>
</dbReference>
<feature type="binding site" evidence="5">
    <location>
        <position position="198"/>
    </location>
    <ligand>
        <name>S-adenosyl-L-methionine</name>
        <dbReference type="ChEBI" id="CHEBI:59789"/>
    </ligand>
</feature>
<feature type="domain" description="Release factor glutamine methyltransferase N-terminal" evidence="8">
    <location>
        <begin position="31"/>
        <end position="100"/>
    </location>
</feature>
<dbReference type="EC" id="2.1.1.297" evidence="5"/>
<comment type="function">
    <text evidence="5">Methylates the class 1 translation termination release factors RF1/PrfA and RF2/PrfB on the glutamine residue of the universally conserved GGQ motif.</text>
</comment>
<feature type="binding site" evidence="5">
    <location>
        <position position="169"/>
    </location>
    <ligand>
        <name>S-adenosyl-L-methionine</name>
        <dbReference type="ChEBI" id="CHEBI:59789"/>
    </ligand>
</feature>
<comment type="similarity">
    <text evidence="5">Belongs to the protein N5-glutamine methyltransferase family. PrmC subfamily.</text>
</comment>
<evidence type="ECO:0000256" key="4">
    <source>
        <dbReference type="ARBA" id="ARBA00048391"/>
    </source>
</evidence>
<dbReference type="HAMAP" id="MF_02126">
    <property type="entry name" value="RF_methyltr_PrmC"/>
    <property type="match status" value="1"/>
</dbReference>
<feature type="binding site" evidence="5">
    <location>
        <begin position="212"/>
        <end position="215"/>
    </location>
    <ligand>
        <name>substrate</name>
    </ligand>
</feature>
<dbReference type="Pfam" id="PF05175">
    <property type="entry name" value="MTS"/>
    <property type="match status" value="1"/>
</dbReference>
<dbReference type="GO" id="GO:0032259">
    <property type="term" value="P:methylation"/>
    <property type="evidence" value="ECO:0007669"/>
    <property type="project" value="UniProtKB-KW"/>
</dbReference>
<dbReference type="Proteomes" id="UP000325614">
    <property type="component" value="Chromosome"/>
</dbReference>
<dbReference type="InterPro" id="IPR029063">
    <property type="entry name" value="SAM-dependent_MTases_sf"/>
</dbReference>
<gene>
    <name evidence="5 9" type="primary">prmC</name>
    <name evidence="9" type="ORF">GDR74_17195</name>
</gene>
<evidence type="ECO:0000313" key="9">
    <source>
        <dbReference type="EMBL" id="QFU17814.1"/>
    </source>
</evidence>
<dbReference type="CDD" id="cd02440">
    <property type="entry name" value="AdoMet_MTases"/>
    <property type="match status" value="1"/>
</dbReference>
<dbReference type="EMBL" id="CP045423">
    <property type="protein sequence ID" value="QFU17814.1"/>
    <property type="molecule type" value="Genomic_DNA"/>
</dbReference>
<evidence type="ECO:0000259" key="7">
    <source>
        <dbReference type="Pfam" id="PF05175"/>
    </source>
</evidence>
<name>A0A5P9K5I8_9HYPH</name>
<evidence type="ECO:0000256" key="6">
    <source>
        <dbReference type="SAM" id="MobiDB-lite"/>
    </source>
</evidence>
<dbReference type="Gene3D" id="1.10.8.10">
    <property type="entry name" value="DNA helicase RuvA subunit, C-terminal domain"/>
    <property type="match status" value="1"/>
</dbReference>
<dbReference type="PANTHER" id="PTHR18895:SF74">
    <property type="entry name" value="MTRF1L RELEASE FACTOR GLUTAMINE METHYLTRANSFERASE"/>
    <property type="match status" value="1"/>
</dbReference>
<feature type="domain" description="Methyltransferase small" evidence="7">
    <location>
        <begin position="141"/>
        <end position="217"/>
    </location>
</feature>
<dbReference type="Gene3D" id="3.40.50.150">
    <property type="entry name" value="Vaccinia Virus protein VP39"/>
    <property type="match status" value="1"/>
</dbReference>
<protein>
    <recommendedName>
        <fullName evidence="5">Release factor glutamine methyltransferase</fullName>
        <shortName evidence="5">RF MTase</shortName>
        <ecNumber evidence="5">2.1.1.297</ecNumber>
    </recommendedName>
    <alternativeName>
        <fullName evidence="5">N5-glutamine methyltransferase PrmC</fullName>
    </alternativeName>
    <alternativeName>
        <fullName evidence="5">Protein-(glutamine-N5) MTase PrmC</fullName>
    </alternativeName>
    <alternativeName>
        <fullName evidence="5">Protein-glutamine N-methyltransferase PrmC</fullName>
    </alternativeName>
</protein>
<dbReference type="GO" id="GO:0003676">
    <property type="term" value="F:nucleic acid binding"/>
    <property type="evidence" value="ECO:0007669"/>
    <property type="project" value="InterPro"/>
</dbReference>
<dbReference type="RefSeq" id="WP_152587445.1">
    <property type="nucleotide sequence ID" value="NZ_CP045423.1"/>
</dbReference>
<dbReference type="NCBIfam" id="TIGR03534">
    <property type="entry name" value="RF_mod_PrmC"/>
    <property type="match status" value="1"/>
</dbReference>
<dbReference type="InterPro" id="IPR050320">
    <property type="entry name" value="N5-glutamine_MTase"/>
</dbReference>
<evidence type="ECO:0000313" key="10">
    <source>
        <dbReference type="Proteomes" id="UP000325614"/>
    </source>
</evidence>
<keyword evidence="3 5" id="KW-0949">S-adenosyl-L-methionine</keyword>
<keyword evidence="2 5" id="KW-0808">Transferase</keyword>
<proteinExistence type="inferred from homology"/>
<dbReference type="AlphaFoldDB" id="A0A5P9K5I8"/>
<reference evidence="9 10" key="1">
    <citation type="submission" date="2019-10" db="EMBL/GenBank/DDBJ databases">
        <title>Isolation, Identification of Microvirga thermotolerans HR1, a novel thermophilic bacterium and Comparative Genomics of the genus Microvirga.</title>
        <authorList>
            <person name="Li J."/>
            <person name="Zhang W."/>
            <person name="Lin M."/>
            <person name="Wang J."/>
        </authorList>
    </citation>
    <scope>NUCLEOTIDE SEQUENCE [LARGE SCALE GENOMIC DNA]</scope>
    <source>
        <strain evidence="9 10">HR1</strain>
    </source>
</reference>
<dbReference type="Pfam" id="PF17827">
    <property type="entry name" value="PrmC_N"/>
    <property type="match status" value="1"/>
</dbReference>
<dbReference type="NCBIfam" id="TIGR00536">
    <property type="entry name" value="hemK_fam"/>
    <property type="match status" value="1"/>
</dbReference>
<feature type="binding site" evidence="5">
    <location>
        <begin position="146"/>
        <end position="150"/>
    </location>
    <ligand>
        <name>S-adenosyl-L-methionine</name>
        <dbReference type="ChEBI" id="CHEBI:59789"/>
    </ligand>
</feature>
<dbReference type="PROSITE" id="PS00092">
    <property type="entry name" value="N6_MTASE"/>
    <property type="match status" value="1"/>
</dbReference>
<dbReference type="SUPFAM" id="SSF53335">
    <property type="entry name" value="S-adenosyl-L-methionine-dependent methyltransferases"/>
    <property type="match status" value="1"/>
</dbReference>
<dbReference type="InterPro" id="IPR019874">
    <property type="entry name" value="RF_methyltr_PrmC"/>
</dbReference>
<keyword evidence="1 5" id="KW-0489">Methyltransferase</keyword>
<feature type="region of interest" description="Disordered" evidence="6">
    <location>
        <begin position="1"/>
        <end position="27"/>
    </location>
</feature>
<evidence type="ECO:0000256" key="5">
    <source>
        <dbReference type="HAMAP-Rule" id="MF_02126"/>
    </source>
</evidence>
<feature type="compositionally biased region" description="Polar residues" evidence="6">
    <location>
        <begin position="1"/>
        <end position="13"/>
    </location>
</feature>
<feature type="binding site" evidence="5">
    <location>
        <position position="212"/>
    </location>
    <ligand>
        <name>S-adenosyl-L-methionine</name>
        <dbReference type="ChEBI" id="CHEBI:59789"/>
    </ligand>
</feature>
<dbReference type="InterPro" id="IPR007848">
    <property type="entry name" value="Small_mtfrase_dom"/>
</dbReference>
<accession>A0A5P9K5I8</accession>
<dbReference type="InterPro" id="IPR004556">
    <property type="entry name" value="HemK-like"/>
</dbReference>
<dbReference type="GO" id="GO:0102559">
    <property type="term" value="F:peptide chain release factor N(5)-glutamine methyltransferase activity"/>
    <property type="evidence" value="ECO:0007669"/>
    <property type="project" value="UniProtKB-EC"/>
</dbReference>
<comment type="catalytic activity">
    <reaction evidence="4 5">
        <text>L-glutaminyl-[peptide chain release factor] + S-adenosyl-L-methionine = N(5)-methyl-L-glutaminyl-[peptide chain release factor] + S-adenosyl-L-homocysteine + H(+)</text>
        <dbReference type="Rhea" id="RHEA:42896"/>
        <dbReference type="Rhea" id="RHEA-COMP:10271"/>
        <dbReference type="Rhea" id="RHEA-COMP:10272"/>
        <dbReference type="ChEBI" id="CHEBI:15378"/>
        <dbReference type="ChEBI" id="CHEBI:30011"/>
        <dbReference type="ChEBI" id="CHEBI:57856"/>
        <dbReference type="ChEBI" id="CHEBI:59789"/>
        <dbReference type="ChEBI" id="CHEBI:61891"/>
        <dbReference type="EC" id="2.1.1.297"/>
    </reaction>
</comment>
<evidence type="ECO:0000256" key="3">
    <source>
        <dbReference type="ARBA" id="ARBA00022691"/>
    </source>
</evidence>
<dbReference type="KEGG" id="mico:GDR74_17195"/>
<sequence length="306" mass="32526">MQVPDPSNGSPRRSTPPRKGDGSGTPTRAAALAGLRRTLSEAGFETAALDARLLVLSALEITATDLITDPDRPLTQVEAETLTDFARRRLAREPVARILGEREFWGLPFRLSPETLVPRPDTETVVETALSLVPDRGAPLRIVDFGTGSGALLTALLHELPQAVGIGIDLSEGAARTARGNAWANGVGERSLFVVADWAAALKGPFDLAVSNPPYIASPVVETLEPEVRDHDPRLALDGGPDGLAPYRVLLGEAERLLAPSGLMVLEIGYDQADPVSRLAAERGLEAVRLAHDLGGNPRCIALKRT</sequence>
<dbReference type="InterPro" id="IPR002052">
    <property type="entry name" value="DNA_methylase_N6_adenine_CS"/>
</dbReference>
<dbReference type="InterPro" id="IPR040758">
    <property type="entry name" value="PrmC_N"/>
</dbReference>
<organism evidence="9 10">
    <name type="scientific">Microvirga thermotolerans</name>
    <dbReference type="NCBI Taxonomy" id="2651334"/>
    <lineage>
        <taxon>Bacteria</taxon>
        <taxon>Pseudomonadati</taxon>
        <taxon>Pseudomonadota</taxon>
        <taxon>Alphaproteobacteria</taxon>
        <taxon>Hyphomicrobiales</taxon>
        <taxon>Methylobacteriaceae</taxon>
        <taxon>Microvirga</taxon>
    </lineage>
</organism>
<keyword evidence="10" id="KW-1185">Reference proteome</keyword>
<evidence type="ECO:0000256" key="1">
    <source>
        <dbReference type="ARBA" id="ARBA00022603"/>
    </source>
</evidence>